<dbReference type="InterPro" id="IPR001633">
    <property type="entry name" value="EAL_dom"/>
</dbReference>
<evidence type="ECO:0000259" key="3">
    <source>
        <dbReference type="PROSITE" id="PS50883"/>
    </source>
</evidence>
<dbReference type="Pfam" id="PF00990">
    <property type="entry name" value="GGDEF"/>
    <property type="match status" value="1"/>
</dbReference>
<dbReference type="Proteomes" id="UP000611945">
    <property type="component" value="Unassembled WGS sequence"/>
</dbReference>
<dbReference type="PROSITE" id="PS50112">
    <property type="entry name" value="PAS"/>
    <property type="match status" value="1"/>
</dbReference>
<dbReference type="InterPro" id="IPR000014">
    <property type="entry name" value="PAS"/>
</dbReference>
<organism evidence="5 6">
    <name type="scientific">Serpens gallinarum</name>
    <dbReference type="NCBI Taxonomy" id="2763075"/>
    <lineage>
        <taxon>Bacteria</taxon>
        <taxon>Pseudomonadati</taxon>
        <taxon>Pseudomonadota</taxon>
        <taxon>Gammaproteobacteria</taxon>
        <taxon>Pseudomonadales</taxon>
        <taxon>Pseudomonadaceae</taxon>
        <taxon>Pseudomonas</taxon>
    </lineage>
</organism>
<evidence type="ECO:0000313" key="6">
    <source>
        <dbReference type="Proteomes" id="UP000611945"/>
    </source>
</evidence>
<evidence type="ECO:0000259" key="4">
    <source>
        <dbReference type="PROSITE" id="PS50887"/>
    </source>
</evidence>
<dbReference type="InterPro" id="IPR035919">
    <property type="entry name" value="EAL_sf"/>
</dbReference>
<feature type="domain" description="PAC" evidence="2">
    <location>
        <begin position="196"/>
        <end position="248"/>
    </location>
</feature>
<dbReference type="Gene3D" id="3.30.450.20">
    <property type="entry name" value="PAS domain"/>
    <property type="match status" value="1"/>
</dbReference>
<dbReference type="Gene3D" id="3.30.70.270">
    <property type="match status" value="1"/>
</dbReference>
<reference evidence="5 6" key="1">
    <citation type="submission" date="2020-08" db="EMBL/GenBank/DDBJ databases">
        <title>A Genomic Blueprint of the Chicken Gut Microbiome.</title>
        <authorList>
            <person name="Gilroy R."/>
            <person name="Ravi A."/>
            <person name="Getino M."/>
            <person name="Pursley I."/>
            <person name="Horton D.L."/>
            <person name="Alikhan N.-F."/>
            <person name="Baker D."/>
            <person name="Gharbi K."/>
            <person name="Hall N."/>
            <person name="Watson M."/>
            <person name="Adriaenssens E.M."/>
            <person name="Foster-Nyarko E."/>
            <person name="Jarju S."/>
            <person name="Secka A."/>
            <person name="Antonio M."/>
            <person name="Oren A."/>
            <person name="Chaudhuri R."/>
            <person name="La Ragione R.M."/>
            <person name="Hildebrand F."/>
            <person name="Pallen M.J."/>
        </authorList>
    </citation>
    <scope>NUCLEOTIDE SEQUENCE [LARGE SCALE GENOMIC DNA]</scope>
    <source>
        <strain evidence="5 6">Sa2CUA2</strain>
    </source>
</reference>
<dbReference type="CDD" id="cd00130">
    <property type="entry name" value="PAS"/>
    <property type="match status" value="1"/>
</dbReference>
<evidence type="ECO:0000259" key="2">
    <source>
        <dbReference type="PROSITE" id="PS50113"/>
    </source>
</evidence>
<dbReference type="InterPro" id="IPR043128">
    <property type="entry name" value="Rev_trsase/Diguanyl_cyclase"/>
</dbReference>
<proteinExistence type="predicted"/>
<dbReference type="InterPro" id="IPR000700">
    <property type="entry name" value="PAS-assoc_C"/>
</dbReference>
<dbReference type="SUPFAM" id="SSF141868">
    <property type="entry name" value="EAL domain-like"/>
    <property type="match status" value="1"/>
</dbReference>
<dbReference type="CDD" id="cd01948">
    <property type="entry name" value="EAL"/>
    <property type="match status" value="1"/>
</dbReference>
<dbReference type="NCBIfam" id="TIGR00254">
    <property type="entry name" value="GGDEF"/>
    <property type="match status" value="1"/>
</dbReference>
<dbReference type="PANTHER" id="PTHR44757:SF2">
    <property type="entry name" value="BIOFILM ARCHITECTURE MAINTENANCE PROTEIN MBAA"/>
    <property type="match status" value="1"/>
</dbReference>
<dbReference type="SMART" id="SM00091">
    <property type="entry name" value="PAS"/>
    <property type="match status" value="1"/>
</dbReference>
<dbReference type="Pfam" id="PF00563">
    <property type="entry name" value="EAL"/>
    <property type="match status" value="1"/>
</dbReference>
<sequence>MFKQPESASELIAQLPSLARFGLARFARPNNEEWRLTCDYAEGAEGALWSRLVGARYDELISLALRRQLHQLVQRQLQSSSHYRLSYSLSTPRGPLKLLEIGEHTGDWLRGYLLAQQPTPISREGICLSAIEQSAQAFLLVDTRGRITYANPSLCTITHYSLEELLGRRLAELPPLDSVAELFRDAMHQRPEHASWTIEFPSHRKNLEPYWGRVTISRVRDENGRTSHFSGLWEDITLSKLNQQQYQQQALTDSLTGLGNREYFLALLQRRLEAKRPAPFSVLLIDIDNFKRINDSLGHETGDKLLISLARRLRNSLASTTSLSRFASNEFAVLLDAETDQAAEDIAQQLLQLLDLPLFVANQLITVTATLGMAFFPRHGDEAKTLTKHASLALHKAKEVGKSRLQVFTENLNSEADYNLFIESNLRHVLDRNELELYYQPKLCLGSKRLIGLEALLRWRHPVKGLISPDKFIGLAEDTGLIVPIGQWVIRESCRMLHHLQAAGRPDLRIAINLSPRQFHDEHLVSSIEKILREEHADATRLELELTESLLLDFSTNTFEQLTRLKALGFTLAMDDFGTGYSSLSYLKKFPLDVIKIDRSFIKDIPDSQDDMEITSAVIAMAHKLKLQVVAEGIETDAQLAFLQLQHCNLGQGFLFDRPIAGSGLLEHLQRYPA</sequence>
<feature type="domain" description="PAS" evidence="1">
    <location>
        <begin position="130"/>
        <end position="168"/>
    </location>
</feature>
<dbReference type="PANTHER" id="PTHR44757">
    <property type="entry name" value="DIGUANYLATE CYCLASE DGCP"/>
    <property type="match status" value="1"/>
</dbReference>
<accession>A0ABR8TT44</accession>
<name>A0ABR8TT44_9PSED</name>
<gene>
    <name evidence="5" type="ORF">H9642_17340</name>
</gene>
<keyword evidence="6" id="KW-1185">Reference proteome</keyword>
<protein>
    <submittedName>
        <fullName evidence="5">EAL domain-containing protein</fullName>
    </submittedName>
</protein>
<feature type="domain" description="GGDEF" evidence="4">
    <location>
        <begin position="278"/>
        <end position="410"/>
    </location>
</feature>
<dbReference type="NCBIfam" id="TIGR00229">
    <property type="entry name" value="sensory_box"/>
    <property type="match status" value="1"/>
</dbReference>
<dbReference type="SMART" id="SM00267">
    <property type="entry name" value="GGDEF"/>
    <property type="match status" value="1"/>
</dbReference>
<comment type="caution">
    <text evidence="5">The sequence shown here is derived from an EMBL/GenBank/DDBJ whole genome shotgun (WGS) entry which is preliminary data.</text>
</comment>
<dbReference type="InterPro" id="IPR000160">
    <property type="entry name" value="GGDEF_dom"/>
</dbReference>
<dbReference type="Pfam" id="PF00989">
    <property type="entry name" value="PAS"/>
    <property type="match status" value="1"/>
</dbReference>
<dbReference type="EMBL" id="JACSQG010000015">
    <property type="protein sequence ID" value="MBD7978948.1"/>
    <property type="molecule type" value="Genomic_DNA"/>
</dbReference>
<dbReference type="InterPro" id="IPR052155">
    <property type="entry name" value="Biofilm_reg_signaling"/>
</dbReference>
<dbReference type="SUPFAM" id="SSF55073">
    <property type="entry name" value="Nucleotide cyclase"/>
    <property type="match status" value="1"/>
</dbReference>
<dbReference type="PROSITE" id="PS50883">
    <property type="entry name" value="EAL"/>
    <property type="match status" value="1"/>
</dbReference>
<dbReference type="InterPro" id="IPR029787">
    <property type="entry name" value="Nucleotide_cyclase"/>
</dbReference>
<dbReference type="PROSITE" id="PS50887">
    <property type="entry name" value="GGDEF"/>
    <property type="match status" value="1"/>
</dbReference>
<evidence type="ECO:0000259" key="1">
    <source>
        <dbReference type="PROSITE" id="PS50112"/>
    </source>
</evidence>
<evidence type="ECO:0000313" key="5">
    <source>
        <dbReference type="EMBL" id="MBD7978948.1"/>
    </source>
</evidence>
<dbReference type="InterPro" id="IPR035965">
    <property type="entry name" value="PAS-like_dom_sf"/>
</dbReference>
<dbReference type="SUPFAM" id="SSF55785">
    <property type="entry name" value="PYP-like sensor domain (PAS domain)"/>
    <property type="match status" value="1"/>
</dbReference>
<dbReference type="Gene3D" id="3.20.20.450">
    <property type="entry name" value="EAL domain"/>
    <property type="match status" value="1"/>
</dbReference>
<dbReference type="PROSITE" id="PS50113">
    <property type="entry name" value="PAC"/>
    <property type="match status" value="1"/>
</dbReference>
<feature type="domain" description="EAL" evidence="3">
    <location>
        <begin position="419"/>
        <end position="673"/>
    </location>
</feature>
<dbReference type="InterPro" id="IPR013767">
    <property type="entry name" value="PAS_fold"/>
</dbReference>
<dbReference type="SMART" id="SM00052">
    <property type="entry name" value="EAL"/>
    <property type="match status" value="1"/>
</dbReference>
<dbReference type="CDD" id="cd01949">
    <property type="entry name" value="GGDEF"/>
    <property type="match status" value="1"/>
</dbReference>